<organism evidence="1 2">
    <name type="scientific">Neolentinus lepideus HHB14362 ss-1</name>
    <dbReference type="NCBI Taxonomy" id="1314782"/>
    <lineage>
        <taxon>Eukaryota</taxon>
        <taxon>Fungi</taxon>
        <taxon>Dikarya</taxon>
        <taxon>Basidiomycota</taxon>
        <taxon>Agaricomycotina</taxon>
        <taxon>Agaricomycetes</taxon>
        <taxon>Gloeophyllales</taxon>
        <taxon>Gloeophyllaceae</taxon>
        <taxon>Neolentinus</taxon>
    </lineage>
</organism>
<dbReference type="Gene3D" id="1.20.1280.50">
    <property type="match status" value="1"/>
</dbReference>
<accession>A0A165QND2</accession>
<proteinExistence type="predicted"/>
<gene>
    <name evidence="1" type="ORF">NEOLEDRAFT_1137663</name>
</gene>
<reference evidence="1 2" key="1">
    <citation type="journal article" date="2016" name="Mol. Biol. Evol.">
        <title>Comparative Genomics of Early-Diverging Mushroom-Forming Fungi Provides Insights into the Origins of Lignocellulose Decay Capabilities.</title>
        <authorList>
            <person name="Nagy L.G."/>
            <person name="Riley R."/>
            <person name="Tritt A."/>
            <person name="Adam C."/>
            <person name="Daum C."/>
            <person name="Floudas D."/>
            <person name="Sun H."/>
            <person name="Yadav J.S."/>
            <person name="Pangilinan J."/>
            <person name="Larsson K.H."/>
            <person name="Matsuura K."/>
            <person name="Barry K."/>
            <person name="Labutti K."/>
            <person name="Kuo R."/>
            <person name="Ohm R.A."/>
            <person name="Bhattacharya S.S."/>
            <person name="Shirouzu T."/>
            <person name="Yoshinaga Y."/>
            <person name="Martin F.M."/>
            <person name="Grigoriev I.V."/>
            <person name="Hibbett D.S."/>
        </authorList>
    </citation>
    <scope>NUCLEOTIDE SEQUENCE [LARGE SCALE GENOMIC DNA]</scope>
    <source>
        <strain evidence="1 2">HHB14362 ss-1</strain>
    </source>
</reference>
<name>A0A165QND2_9AGAM</name>
<dbReference type="AlphaFoldDB" id="A0A165QND2"/>
<evidence type="ECO:0000313" key="2">
    <source>
        <dbReference type="Proteomes" id="UP000076761"/>
    </source>
</evidence>
<dbReference type="EMBL" id="KV425593">
    <property type="protein sequence ID" value="KZT22656.1"/>
    <property type="molecule type" value="Genomic_DNA"/>
</dbReference>
<sequence length="186" mass="20730">MSSQTSAPSKAIRVKPDLDNQSLAGQHSTLTTEQIDEKVLAAKARLVEAAAQFDAMISKYGQLRNATLPISRLPDNTLTTIFKECLAEVYGGSAFLFPLGHVCTKWRRATIRMPRLWTKIWYPRSVKLTEEIIKRSGSLPLEVLLRSHYATQGDRALISLVLACMDRIHSLAFDFGSLGIRKTLPC</sequence>
<dbReference type="OrthoDB" id="3203373at2759"/>
<keyword evidence="2" id="KW-1185">Reference proteome</keyword>
<evidence type="ECO:0000313" key="1">
    <source>
        <dbReference type="EMBL" id="KZT22656.1"/>
    </source>
</evidence>
<dbReference type="InParanoid" id="A0A165QND2"/>
<protein>
    <submittedName>
        <fullName evidence="1">Uncharacterized protein</fullName>
    </submittedName>
</protein>
<dbReference type="Proteomes" id="UP000076761">
    <property type="component" value="Unassembled WGS sequence"/>
</dbReference>